<dbReference type="EMBL" id="NCSJ02000052">
    <property type="protein sequence ID" value="RFU32536.1"/>
    <property type="molecule type" value="Genomic_DNA"/>
</dbReference>
<dbReference type="Pfam" id="PF11905">
    <property type="entry name" value="DUF3425"/>
    <property type="match status" value="1"/>
</dbReference>
<keyword evidence="3" id="KW-1185">Reference proteome</keyword>
<feature type="non-terminal residue" evidence="2">
    <location>
        <position position="518"/>
    </location>
</feature>
<dbReference type="InterPro" id="IPR021833">
    <property type="entry name" value="DUF3425"/>
</dbReference>
<feature type="compositionally biased region" description="Low complexity" evidence="1">
    <location>
        <begin position="1"/>
        <end position="15"/>
    </location>
</feature>
<feature type="non-terminal residue" evidence="2">
    <location>
        <position position="1"/>
    </location>
</feature>
<evidence type="ECO:0008006" key="4">
    <source>
        <dbReference type="Google" id="ProtNLM"/>
    </source>
</evidence>
<proteinExistence type="predicted"/>
<dbReference type="STRING" id="5539.A0A3E2HGH7"/>
<feature type="region of interest" description="Disordered" evidence="1">
    <location>
        <begin position="1"/>
        <end position="65"/>
    </location>
</feature>
<protein>
    <recommendedName>
        <fullName evidence="4">BZIP domain-containing protein</fullName>
    </recommendedName>
</protein>
<comment type="caution">
    <text evidence="2">The sequence shown here is derived from an EMBL/GenBank/DDBJ whole genome shotgun (WGS) entry which is preliminary data.</text>
</comment>
<evidence type="ECO:0000256" key="1">
    <source>
        <dbReference type="SAM" id="MobiDB-lite"/>
    </source>
</evidence>
<sequence>MASASNSSSPNSSAAGGDSVEVYVDGRMKGSRESKRSVTRLSKEQLEKKRLNDRESQRNIRRRNKERIASLEAKVKELEEQNDPANIERLKQRNRDLEAENERLRSLEEEVERLRGQIETQATQTIPSAPGIPATIDEVVMGNTTDGLTAGWDLDATTQAWTGTNLVAPIGPDSLNISSSEFKESIVSSLNATSTAFPLEDPLNPTVDYVEPEMEDVQQQQLDSALVSSWNEVLNSTSATGNFPKTSITWGALPSALSQPSRFSTPYDIPQPLASFYENSTCWQRQPSIYAWQISTKIKPPVTFVDQLMIRAIQCQRHIARTAGINGDEVLGPYVPNVELLFTGADVETPVPVFKELPLSLTLQETMNLYSTIVSRRGFAFLAEKLASFIAMYRFVRWQIEPTYETFQGLYPWQQPIQSQREIPHPAWMDLPPWAKFRDRIIRNQDMYGTPEFQTDYASNLNVNWPGSALSTVVMENGQIRISKVMEKHLRDINNLTMRKPFGDKYPEFHEVVQIDEV</sequence>
<reference evidence="2 3" key="1">
    <citation type="submission" date="2018-05" db="EMBL/GenBank/DDBJ databases">
        <title>Draft genome sequence of Scytalidium lignicola DSM 105466, a ubiquitous saprotrophic fungus.</title>
        <authorList>
            <person name="Buettner E."/>
            <person name="Gebauer A.M."/>
            <person name="Hofrichter M."/>
            <person name="Liers C."/>
            <person name="Kellner H."/>
        </authorList>
    </citation>
    <scope>NUCLEOTIDE SEQUENCE [LARGE SCALE GENOMIC DNA]</scope>
    <source>
        <strain evidence="2 3">DSM 105466</strain>
    </source>
</reference>
<dbReference type="CDD" id="cd14688">
    <property type="entry name" value="bZIP_YAP"/>
    <property type="match status" value="1"/>
</dbReference>
<name>A0A3E2HGH7_SCYLI</name>
<dbReference type="AlphaFoldDB" id="A0A3E2HGH7"/>
<feature type="compositionally biased region" description="Basic and acidic residues" evidence="1">
    <location>
        <begin position="24"/>
        <end position="58"/>
    </location>
</feature>
<organism evidence="2 3">
    <name type="scientific">Scytalidium lignicola</name>
    <name type="common">Hyphomycete</name>
    <dbReference type="NCBI Taxonomy" id="5539"/>
    <lineage>
        <taxon>Eukaryota</taxon>
        <taxon>Fungi</taxon>
        <taxon>Dikarya</taxon>
        <taxon>Ascomycota</taxon>
        <taxon>Pezizomycotina</taxon>
        <taxon>Leotiomycetes</taxon>
        <taxon>Leotiomycetes incertae sedis</taxon>
        <taxon>Scytalidium</taxon>
    </lineage>
</organism>
<dbReference type="PANTHER" id="PTHR37012:SF2">
    <property type="entry name" value="BZIP DOMAIN-CONTAINING PROTEIN-RELATED"/>
    <property type="match status" value="1"/>
</dbReference>
<dbReference type="Proteomes" id="UP000258309">
    <property type="component" value="Unassembled WGS sequence"/>
</dbReference>
<dbReference type="PANTHER" id="PTHR37012">
    <property type="entry name" value="B-ZIP TRANSCRIPTION FACTOR (EUROFUNG)-RELATED"/>
    <property type="match status" value="1"/>
</dbReference>
<gene>
    <name evidence="2" type="ORF">B7463_g3801</name>
</gene>
<dbReference type="Gene3D" id="1.20.5.170">
    <property type="match status" value="1"/>
</dbReference>
<evidence type="ECO:0000313" key="2">
    <source>
        <dbReference type="EMBL" id="RFU32536.1"/>
    </source>
</evidence>
<dbReference type="OrthoDB" id="3535998at2759"/>
<evidence type="ECO:0000313" key="3">
    <source>
        <dbReference type="Proteomes" id="UP000258309"/>
    </source>
</evidence>
<dbReference type="OMA" id="FLEYHPA"/>
<accession>A0A3E2HGH7</accession>